<organism evidence="2 3">
    <name type="scientific">Chryseobacterium vrystaatense</name>
    <dbReference type="NCBI Taxonomy" id="307480"/>
    <lineage>
        <taxon>Bacteria</taxon>
        <taxon>Pseudomonadati</taxon>
        <taxon>Bacteroidota</taxon>
        <taxon>Flavobacteriia</taxon>
        <taxon>Flavobacteriales</taxon>
        <taxon>Weeksellaceae</taxon>
        <taxon>Chryseobacterium group</taxon>
        <taxon>Chryseobacterium</taxon>
    </lineage>
</organism>
<protein>
    <submittedName>
        <fullName evidence="2">Uncharacterized protein</fullName>
    </submittedName>
</protein>
<keyword evidence="1" id="KW-0732">Signal</keyword>
<sequence>MKKIITPLLLLISGFCLAQVGLHTPDPQATLDVALPSGYVSGSKAGIAFPQLSGDQIEKMNTTGLKSGTLVYSTSASTQAVKDITGPGYWYWKDAADKWEPLMMNAPKFFYSPSIPIDTSVTSGSIDLYTNYSSQFSSPMASSTGAPVSIPVYAAGALEYYITWYDHTVFSNVTIDADGKMSYEVLSTADKGAPTYMNVVFVVK</sequence>
<dbReference type="Proteomes" id="UP000184108">
    <property type="component" value="Unassembled WGS sequence"/>
</dbReference>
<dbReference type="AlphaFoldDB" id="A0A1M5MP69"/>
<feature type="chain" id="PRO_5009912390" evidence="1">
    <location>
        <begin position="19"/>
        <end position="204"/>
    </location>
</feature>
<proteinExistence type="predicted"/>
<reference evidence="3" key="1">
    <citation type="submission" date="2016-11" db="EMBL/GenBank/DDBJ databases">
        <authorList>
            <person name="Varghese N."/>
            <person name="Submissions S."/>
        </authorList>
    </citation>
    <scope>NUCLEOTIDE SEQUENCE [LARGE SCALE GENOMIC DNA]</scope>
    <source>
        <strain evidence="3">YR203</strain>
    </source>
</reference>
<evidence type="ECO:0000313" key="2">
    <source>
        <dbReference type="EMBL" id="SHG78699.1"/>
    </source>
</evidence>
<dbReference type="OrthoDB" id="9808953at2"/>
<feature type="signal peptide" evidence="1">
    <location>
        <begin position="1"/>
        <end position="18"/>
    </location>
</feature>
<evidence type="ECO:0000313" key="3">
    <source>
        <dbReference type="Proteomes" id="UP000184108"/>
    </source>
</evidence>
<accession>A0A1M5MP69</accession>
<evidence type="ECO:0000256" key="1">
    <source>
        <dbReference type="SAM" id="SignalP"/>
    </source>
</evidence>
<gene>
    <name evidence="2" type="ORF">SAMN02787073_4802</name>
</gene>
<name>A0A1M5MP69_9FLAO</name>
<dbReference type="RefSeq" id="WP_051890484.1">
    <property type="nucleotide sequence ID" value="NZ_FQVE01000008.1"/>
</dbReference>
<dbReference type="EMBL" id="FQVE01000008">
    <property type="protein sequence ID" value="SHG78699.1"/>
    <property type="molecule type" value="Genomic_DNA"/>
</dbReference>